<feature type="binding site" evidence="6">
    <location>
        <begin position="100"/>
        <end position="101"/>
    </location>
    <ligand>
        <name>substrate</name>
    </ligand>
</feature>
<dbReference type="SUPFAM" id="SSF53774">
    <property type="entry name" value="Glutaminase/Asparaginase"/>
    <property type="match status" value="1"/>
</dbReference>
<dbReference type="InterPro" id="IPR027473">
    <property type="entry name" value="L-asparaginase_C"/>
</dbReference>
<dbReference type="Pfam" id="PF17763">
    <property type="entry name" value="Asparaginase_C"/>
    <property type="match status" value="1"/>
</dbReference>
<dbReference type="Gene3D" id="3.40.50.40">
    <property type="match status" value="1"/>
</dbReference>
<dbReference type="GO" id="GO:0006528">
    <property type="term" value="P:asparagine metabolic process"/>
    <property type="evidence" value="ECO:0007669"/>
    <property type="project" value="InterPro"/>
</dbReference>
<dbReference type="InterPro" id="IPR036152">
    <property type="entry name" value="Asp/glu_Ase-like_sf"/>
</dbReference>
<dbReference type="EMBL" id="BAEH01000081">
    <property type="protein sequence ID" value="GAB19320.1"/>
    <property type="molecule type" value="Genomic_DNA"/>
</dbReference>
<evidence type="ECO:0000259" key="10">
    <source>
        <dbReference type="Pfam" id="PF17763"/>
    </source>
</evidence>
<protein>
    <recommendedName>
        <fullName evidence="2">asparaginase</fullName>
        <ecNumber evidence="2">3.5.1.1</ecNumber>
    </recommendedName>
</protein>
<dbReference type="STRING" id="1077974.GOEFS_081_00090"/>
<dbReference type="PROSITE" id="PS00917">
    <property type="entry name" value="ASN_GLN_ASE_2"/>
    <property type="match status" value="1"/>
</dbReference>
<dbReference type="Proteomes" id="UP000035034">
    <property type="component" value="Unassembled WGS sequence"/>
</dbReference>
<evidence type="ECO:0000313" key="11">
    <source>
        <dbReference type="EMBL" id="GAB19320.1"/>
    </source>
</evidence>
<dbReference type="PROSITE" id="PS00144">
    <property type="entry name" value="ASN_GLN_ASE_1"/>
    <property type="match status" value="1"/>
</dbReference>
<dbReference type="InterPro" id="IPR027475">
    <property type="entry name" value="Asparaginase/glutaminase_AS2"/>
</dbReference>
<dbReference type="Gene3D" id="3.40.50.1170">
    <property type="entry name" value="L-asparaginase, N-terminal domain"/>
    <property type="match status" value="1"/>
</dbReference>
<evidence type="ECO:0000256" key="6">
    <source>
        <dbReference type="PIRSR" id="PIRSR001220-2"/>
    </source>
</evidence>
<dbReference type="GO" id="GO:0004067">
    <property type="term" value="F:asparaginase activity"/>
    <property type="evidence" value="ECO:0007669"/>
    <property type="project" value="UniProtKB-UniRule"/>
</dbReference>
<dbReference type="InterPro" id="IPR020827">
    <property type="entry name" value="Asparaginase/glutaminase_AS1"/>
</dbReference>
<comment type="similarity">
    <text evidence="1">Belongs to the asparaginase 1 family.</text>
</comment>
<dbReference type="InterPro" id="IPR040919">
    <property type="entry name" value="Asparaginase_C"/>
</dbReference>
<dbReference type="PRINTS" id="PR00139">
    <property type="entry name" value="ASNGLNASE"/>
</dbReference>
<dbReference type="eggNOG" id="COG0252">
    <property type="taxonomic scope" value="Bacteria"/>
</dbReference>
<dbReference type="AlphaFoldDB" id="H0R2L9"/>
<dbReference type="EC" id="3.5.1.1" evidence="2"/>
<reference evidence="11 12" key="1">
    <citation type="submission" date="2011-12" db="EMBL/GenBank/DDBJ databases">
        <title>Whole genome shotgun sequence of Gordonia effusa NBRC 100432.</title>
        <authorList>
            <person name="Yoshida I."/>
            <person name="Takarada H."/>
            <person name="Hosoyama A."/>
            <person name="Tsuchikane K."/>
            <person name="Katsumata H."/>
            <person name="Yamazaki S."/>
            <person name="Fujita N."/>
        </authorList>
    </citation>
    <scope>NUCLEOTIDE SEQUENCE [LARGE SCALE GENOMIC DNA]</scope>
    <source>
        <strain evidence="11 12">NBRC 100432</strain>
    </source>
</reference>
<feature type="active site" evidence="8">
    <location>
        <position position="100"/>
    </location>
</feature>
<feature type="active site" evidence="7">
    <location>
        <position position="26"/>
    </location>
</feature>
<dbReference type="PANTHER" id="PTHR11707:SF28">
    <property type="entry name" value="60 KDA LYSOPHOSPHOLIPASE"/>
    <property type="match status" value="1"/>
</dbReference>
<evidence type="ECO:0000256" key="8">
    <source>
        <dbReference type="PROSITE-ProRule" id="PRU10100"/>
    </source>
</evidence>
<gene>
    <name evidence="11" type="ORF">GOEFS_081_00090</name>
</gene>
<evidence type="ECO:0000256" key="3">
    <source>
        <dbReference type="ARBA" id="ARBA00022801"/>
    </source>
</evidence>
<dbReference type="PANTHER" id="PTHR11707">
    <property type="entry name" value="L-ASPARAGINASE"/>
    <property type="match status" value="1"/>
</dbReference>
<dbReference type="InterPro" id="IPR004550">
    <property type="entry name" value="AsnASE_II"/>
</dbReference>
<dbReference type="PROSITE" id="PS51732">
    <property type="entry name" value="ASN_GLN_ASE_3"/>
    <property type="match status" value="1"/>
</dbReference>
<feature type="binding site" evidence="6">
    <location>
        <position position="67"/>
    </location>
    <ligand>
        <name>substrate</name>
    </ligand>
</feature>
<comment type="catalytic activity">
    <reaction evidence="4">
        <text>L-asparagine + H2O = L-aspartate + NH4(+)</text>
        <dbReference type="Rhea" id="RHEA:21016"/>
        <dbReference type="ChEBI" id="CHEBI:15377"/>
        <dbReference type="ChEBI" id="CHEBI:28938"/>
        <dbReference type="ChEBI" id="CHEBI:29991"/>
        <dbReference type="ChEBI" id="CHEBI:58048"/>
        <dbReference type="EC" id="3.5.1.1"/>
    </reaction>
</comment>
<dbReference type="PIRSF" id="PIRSF001220">
    <property type="entry name" value="L-ASNase_gatD"/>
    <property type="match status" value="1"/>
</dbReference>
<dbReference type="SFLD" id="SFLDS00057">
    <property type="entry name" value="Glutaminase/Asparaginase"/>
    <property type="match status" value="1"/>
</dbReference>
<accession>H0R2L9</accession>
<feature type="active site" description="O-isoaspartyl threonine intermediate" evidence="5">
    <location>
        <position position="26"/>
    </location>
</feature>
<keyword evidence="12" id="KW-1185">Reference proteome</keyword>
<evidence type="ECO:0000256" key="1">
    <source>
        <dbReference type="ARBA" id="ARBA00010518"/>
    </source>
</evidence>
<feature type="domain" description="Asparaginase/glutaminase C-terminal" evidence="10">
    <location>
        <begin position="207"/>
        <end position="322"/>
    </location>
</feature>
<dbReference type="PIRSF" id="PIRSF500176">
    <property type="entry name" value="L_ASNase"/>
    <property type="match status" value="1"/>
</dbReference>
<dbReference type="InterPro" id="IPR037152">
    <property type="entry name" value="L-asparaginase_N_sf"/>
</dbReference>
<keyword evidence="3" id="KW-0378">Hydrolase</keyword>
<name>H0R2L9_9ACTN</name>
<organism evidence="11 12">
    <name type="scientific">Gordonia effusa NBRC 100432</name>
    <dbReference type="NCBI Taxonomy" id="1077974"/>
    <lineage>
        <taxon>Bacteria</taxon>
        <taxon>Bacillati</taxon>
        <taxon>Actinomycetota</taxon>
        <taxon>Actinomycetes</taxon>
        <taxon>Mycobacteriales</taxon>
        <taxon>Gordoniaceae</taxon>
        <taxon>Gordonia</taxon>
    </lineage>
</organism>
<evidence type="ECO:0000256" key="4">
    <source>
        <dbReference type="ARBA" id="ARBA00049366"/>
    </source>
</evidence>
<dbReference type="Pfam" id="PF00710">
    <property type="entry name" value="Asparaginase"/>
    <property type="match status" value="1"/>
</dbReference>
<evidence type="ECO:0000256" key="7">
    <source>
        <dbReference type="PROSITE-ProRule" id="PRU10099"/>
    </source>
</evidence>
<evidence type="ECO:0000259" key="9">
    <source>
        <dbReference type="Pfam" id="PF00710"/>
    </source>
</evidence>
<dbReference type="InterPro" id="IPR006034">
    <property type="entry name" value="Asparaginase/glutaminase-like"/>
</dbReference>
<proteinExistence type="inferred from homology"/>
<evidence type="ECO:0000256" key="5">
    <source>
        <dbReference type="PIRSR" id="PIRSR001220-1"/>
    </source>
</evidence>
<evidence type="ECO:0000256" key="2">
    <source>
        <dbReference type="ARBA" id="ARBA00012920"/>
    </source>
</evidence>
<dbReference type="CDD" id="cd08964">
    <property type="entry name" value="L-asparaginase_II"/>
    <property type="match status" value="1"/>
</dbReference>
<sequence>MRPATLLRMPSTDRAEHLVVITTGGTVATRQTSKGAVPRLGGAELMTRAAGNGDLPLRVVDLMSKDSSAMSVDDQFRIAEAVLTALTDESVRGVVVTHGTDTMEEITFLVDLYLAGLDSPSPVIFTGAQFTDDAPEPDGPANLSAALSCAADPSARGRGVLVAMGGTVWPARGLFKISTTDVRAFDVVHPGLGRPSVPRPASGAASRVDLLSLYPGVSPALVAGALGSGVAGIVLSANGSGNTHPDITAQVAQATAAGLAVVVSTRVPYGEVTATYGGGGGAVDLVDAGALVSSWLRAPQARMALVALLSAGADHAEIATFFAASGPTD</sequence>
<dbReference type="InterPro" id="IPR027474">
    <property type="entry name" value="L-asparaginase_N"/>
</dbReference>
<comment type="caution">
    <text evidence="11">The sequence shown here is derived from an EMBL/GenBank/DDBJ whole genome shotgun (WGS) entry which is preliminary data.</text>
</comment>
<dbReference type="SMART" id="SM00870">
    <property type="entry name" value="Asparaginase"/>
    <property type="match status" value="1"/>
</dbReference>
<evidence type="ECO:0000313" key="12">
    <source>
        <dbReference type="Proteomes" id="UP000035034"/>
    </source>
</evidence>
<feature type="domain" description="L-asparaginase N-terminal" evidence="9">
    <location>
        <begin position="18"/>
        <end position="188"/>
    </location>
</feature>